<proteinExistence type="evidence at transcript level"/>
<evidence type="ECO:0000259" key="2">
    <source>
        <dbReference type="Pfam" id="PF19913"/>
    </source>
</evidence>
<keyword evidence="1" id="KW-0812">Transmembrane</keyword>
<feature type="transmembrane region" description="Helical" evidence="1">
    <location>
        <begin position="471"/>
        <end position="493"/>
    </location>
</feature>
<evidence type="ECO:0000259" key="3">
    <source>
        <dbReference type="Pfam" id="PF19914"/>
    </source>
</evidence>
<feature type="transmembrane region" description="Helical" evidence="1">
    <location>
        <begin position="248"/>
        <end position="265"/>
    </location>
</feature>
<dbReference type="InterPro" id="IPR045400">
    <property type="entry name" value="Wolframin_Cys-rich"/>
</dbReference>
<evidence type="ECO:0000256" key="1">
    <source>
        <dbReference type="SAM" id="Phobius"/>
    </source>
</evidence>
<dbReference type="PRINTS" id="PR02060">
    <property type="entry name" value="WOLFFAMILY"/>
</dbReference>
<feature type="transmembrane region" description="Helical" evidence="1">
    <location>
        <begin position="434"/>
        <end position="459"/>
    </location>
</feature>
<dbReference type="AlphaFoldDB" id="A0A6A7FU75"/>
<feature type="transmembrane region" description="Helical" evidence="1">
    <location>
        <begin position="189"/>
        <end position="213"/>
    </location>
</feature>
<dbReference type="Pfam" id="PF19913">
    <property type="entry name" value="WCOB"/>
    <property type="match status" value="1"/>
</dbReference>
<evidence type="ECO:0000313" key="5">
    <source>
        <dbReference type="EMBL" id="LAC22038.1"/>
    </source>
</evidence>
<dbReference type="InterPro" id="IPR045461">
    <property type="entry name" value="Wolframin_OB_fold"/>
</dbReference>
<dbReference type="InterPro" id="IPR026209">
    <property type="entry name" value="Wolframin_fam"/>
</dbReference>
<dbReference type="Pfam" id="PF19914">
    <property type="entry name" value="WEF-hand"/>
    <property type="match status" value="1"/>
</dbReference>
<name>A0A6A7FU75_9CRUS</name>
<dbReference type="Pfam" id="PF20053">
    <property type="entry name" value="WC-rich"/>
    <property type="match status" value="1"/>
</dbReference>
<feature type="transmembrane region" description="Helical" evidence="1">
    <location>
        <begin position="407"/>
        <end position="427"/>
    </location>
</feature>
<evidence type="ECO:0000259" key="4">
    <source>
        <dbReference type="Pfam" id="PF20053"/>
    </source>
</evidence>
<reference evidence="5" key="1">
    <citation type="submission" date="2017-11" db="EMBL/GenBank/DDBJ databases">
        <title>The sensing device of the deep-sea amphipod.</title>
        <authorList>
            <person name="Kobayashi H."/>
            <person name="Nagahama T."/>
            <person name="Arai W."/>
            <person name="Sasagawa Y."/>
            <person name="Umeda M."/>
            <person name="Hayashi T."/>
            <person name="Nikaido I."/>
            <person name="Watanabe H."/>
            <person name="Oguri K."/>
            <person name="Kitazato H."/>
            <person name="Fujioka K."/>
            <person name="Kido Y."/>
            <person name="Takami H."/>
        </authorList>
    </citation>
    <scope>NUCLEOTIDE SEQUENCE</scope>
    <source>
        <tissue evidence="5">Whole body</tissue>
    </source>
</reference>
<keyword evidence="1" id="KW-0472">Membrane</keyword>
<feature type="transmembrane region" description="Helical" evidence="1">
    <location>
        <begin position="381"/>
        <end position="401"/>
    </location>
</feature>
<dbReference type="GO" id="GO:0005789">
    <property type="term" value="C:endoplasmic reticulum membrane"/>
    <property type="evidence" value="ECO:0007669"/>
    <property type="project" value="TreeGrafter"/>
</dbReference>
<protein>
    <submittedName>
        <fullName evidence="5">Wolframin-like isoform X1</fullName>
    </submittedName>
</protein>
<feature type="domain" description="Wolframin EF-hand" evidence="3">
    <location>
        <begin position="8"/>
        <end position="87"/>
    </location>
</feature>
<feature type="domain" description="Wolframin OB-fold" evidence="2">
    <location>
        <begin position="610"/>
        <end position="721"/>
    </location>
</feature>
<dbReference type="EMBL" id="IACT01002778">
    <property type="protein sequence ID" value="LAC22038.1"/>
    <property type="molecule type" value="mRNA"/>
</dbReference>
<keyword evidence="1" id="KW-1133">Transmembrane helix</keyword>
<dbReference type="GO" id="GO:0030968">
    <property type="term" value="P:endoplasmic reticulum unfolded protein response"/>
    <property type="evidence" value="ECO:0007669"/>
    <property type="project" value="TreeGrafter"/>
</dbReference>
<dbReference type="GO" id="GO:0055074">
    <property type="term" value="P:calcium ion homeostasis"/>
    <property type="evidence" value="ECO:0007669"/>
    <property type="project" value="TreeGrafter"/>
</dbReference>
<sequence length="723" mass="81747">MDRQEKLARRAAQQLFSKLSEGNEFVTSSMLAARIKELLQLEQGEEEADNVTHKKQTSQMSQSATLEARYGGERFVEEHMTAAATSYHQGYLPPLQHFLPPFELPTQPTSSCSSFFIRTFASISSAVGIRNRWKDTQFAIATSKLVKYLGIDLIRKMKYWYYGMSSSKVIMLLLMISCLFSVIGNDNLVSLFPVAALCISLLCMMVCTCTVLVNYKHLDEFKVWSVVLKHYCQELSTETAEKKFQNRWCVPYLGMFCALIIFLSVTPLVTNLVLCLQFPILVIFSLLATSCSLHRVGVVEHVIFALHFVASKVSILPIISEFLNLYAPENALNYFTYLSSTNIEYKIFDTLQLHIDAFSIFHLDRIITIIACLIRKGWLGTVTLLVTLIWWSLVATTFYAIKRDDDVVYASVLWLVVIIFPILWDVISIGLPSLVLLLFCFQLNVAIEITVAILISYGVSHYFLQSFLPKVFLVLRQVVFWSSITGLLLANVYKVPKTSRIALKWEPYQNMCFPSTETEAQTVVACQGFEGLLVKWQGRVTSVSITSLSNWPEYFLPVLPVPDEVKDFISCKLGEGPRNCNRTTMGLEEYERCLLLLNVLGKDRCSLENWNTYTFEVALSIDSTYWKLGKQSNNVILNASNRFSKVALALSVGEMVEFEGILSKGVGTKAPSVRVIKMSCGHCQVPTAMIDFLDQRNTTPYHLSRAVSSICNFFLGPILTMHE</sequence>
<dbReference type="PANTHER" id="PTHR13098">
    <property type="entry name" value="WOLFRAMIN"/>
    <property type="match status" value="1"/>
</dbReference>
<feature type="transmembrane region" description="Helical" evidence="1">
    <location>
        <begin position="159"/>
        <end position="183"/>
    </location>
</feature>
<dbReference type="InterPro" id="IPR045460">
    <property type="entry name" value="Wolframin_EF-hand"/>
</dbReference>
<organism evidence="5">
    <name type="scientific">Hirondellea gigas</name>
    <dbReference type="NCBI Taxonomy" id="1518452"/>
    <lineage>
        <taxon>Eukaryota</taxon>
        <taxon>Metazoa</taxon>
        <taxon>Ecdysozoa</taxon>
        <taxon>Arthropoda</taxon>
        <taxon>Crustacea</taxon>
        <taxon>Multicrustacea</taxon>
        <taxon>Malacostraca</taxon>
        <taxon>Eumalacostraca</taxon>
        <taxon>Peracarida</taxon>
        <taxon>Amphipoda</taxon>
        <taxon>Amphilochidea</taxon>
        <taxon>Lysianassida</taxon>
        <taxon>Lysianassidira</taxon>
        <taxon>Lysianassoidea</taxon>
        <taxon>Lysianassidae</taxon>
        <taxon>Hirondellea</taxon>
    </lineage>
</organism>
<feature type="domain" description="Wolframin cysteine-rich" evidence="4">
    <location>
        <begin position="505"/>
        <end position="609"/>
    </location>
</feature>
<dbReference type="PANTHER" id="PTHR13098:SF3">
    <property type="entry name" value="WOLFRAMIN"/>
    <property type="match status" value="1"/>
</dbReference>
<accession>A0A6A7FU75</accession>